<name>A0A0F9GRJ8_9ZZZZ</name>
<dbReference type="CDD" id="cd01310">
    <property type="entry name" value="TatD_DNAse"/>
    <property type="match status" value="1"/>
</dbReference>
<dbReference type="PANTHER" id="PTHR46124:SF2">
    <property type="entry name" value="D-AMINOACYL-TRNA DEACYLASE"/>
    <property type="match status" value="1"/>
</dbReference>
<dbReference type="Gene3D" id="3.20.20.140">
    <property type="entry name" value="Metal-dependent hydrolases"/>
    <property type="match status" value="1"/>
</dbReference>
<protein>
    <recommendedName>
        <fullName evidence="2">Hydrolase TatD</fullName>
    </recommendedName>
</protein>
<sequence>IEVANKLNLPIVVHTREADADLVETLKHHQTLKNGIIHCFSSGIPTVKKLLDLGFYISFAGNVTYKKSGRIQDAAGYVPDDRYLIETDSPYLSPAGDRGKPNEPAYIAETAIFLAGLRGIELEFLADQTAENARMVLGIGDEK</sequence>
<dbReference type="AlphaFoldDB" id="A0A0F9GRJ8"/>
<dbReference type="PANTHER" id="PTHR46124">
    <property type="entry name" value="D-AMINOACYL-TRNA DEACYLASE"/>
    <property type="match status" value="1"/>
</dbReference>
<dbReference type="InterPro" id="IPR001130">
    <property type="entry name" value="TatD-like"/>
</dbReference>
<organism evidence="1">
    <name type="scientific">marine sediment metagenome</name>
    <dbReference type="NCBI Taxonomy" id="412755"/>
    <lineage>
        <taxon>unclassified sequences</taxon>
        <taxon>metagenomes</taxon>
        <taxon>ecological metagenomes</taxon>
    </lineage>
</organism>
<gene>
    <name evidence="1" type="ORF">LCGC14_2088760</name>
</gene>
<evidence type="ECO:0008006" key="2">
    <source>
        <dbReference type="Google" id="ProtNLM"/>
    </source>
</evidence>
<dbReference type="Pfam" id="PF01026">
    <property type="entry name" value="TatD_DNase"/>
    <property type="match status" value="1"/>
</dbReference>
<dbReference type="EMBL" id="LAZR01025392">
    <property type="protein sequence ID" value="KKL72055.1"/>
    <property type="molecule type" value="Genomic_DNA"/>
</dbReference>
<accession>A0A0F9GRJ8</accession>
<proteinExistence type="predicted"/>
<comment type="caution">
    <text evidence="1">The sequence shown here is derived from an EMBL/GenBank/DDBJ whole genome shotgun (WGS) entry which is preliminary data.</text>
</comment>
<evidence type="ECO:0000313" key="1">
    <source>
        <dbReference type="EMBL" id="KKL72055.1"/>
    </source>
</evidence>
<reference evidence="1" key="1">
    <citation type="journal article" date="2015" name="Nature">
        <title>Complex archaea that bridge the gap between prokaryotes and eukaryotes.</title>
        <authorList>
            <person name="Spang A."/>
            <person name="Saw J.H."/>
            <person name="Jorgensen S.L."/>
            <person name="Zaremba-Niedzwiedzka K."/>
            <person name="Martijn J."/>
            <person name="Lind A.E."/>
            <person name="van Eijk R."/>
            <person name="Schleper C."/>
            <person name="Guy L."/>
            <person name="Ettema T.J."/>
        </authorList>
    </citation>
    <scope>NUCLEOTIDE SEQUENCE</scope>
</reference>
<dbReference type="InterPro" id="IPR032466">
    <property type="entry name" value="Metal_Hydrolase"/>
</dbReference>
<dbReference type="GO" id="GO:0016788">
    <property type="term" value="F:hydrolase activity, acting on ester bonds"/>
    <property type="evidence" value="ECO:0007669"/>
    <property type="project" value="InterPro"/>
</dbReference>
<dbReference type="SUPFAM" id="SSF51556">
    <property type="entry name" value="Metallo-dependent hydrolases"/>
    <property type="match status" value="1"/>
</dbReference>
<feature type="non-terminal residue" evidence="1">
    <location>
        <position position="1"/>
    </location>
</feature>